<keyword evidence="2" id="KW-1185">Reference proteome</keyword>
<organism evidence="1 2">
    <name type="scientific">Mycena citricolor</name>
    <dbReference type="NCBI Taxonomy" id="2018698"/>
    <lineage>
        <taxon>Eukaryota</taxon>
        <taxon>Fungi</taxon>
        <taxon>Dikarya</taxon>
        <taxon>Basidiomycota</taxon>
        <taxon>Agaricomycotina</taxon>
        <taxon>Agaricomycetes</taxon>
        <taxon>Agaricomycetidae</taxon>
        <taxon>Agaricales</taxon>
        <taxon>Marasmiineae</taxon>
        <taxon>Mycenaceae</taxon>
        <taxon>Mycena</taxon>
    </lineage>
</organism>
<dbReference type="PANTHER" id="PTHR40129">
    <property type="entry name" value="KETOPANTOATE REDUCTASE N-TERMINAL DOMAIN-CONTAINING PROTEIN"/>
    <property type="match status" value="1"/>
</dbReference>
<comment type="caution">
    <text evidence="1">The sequence shown here is derived from an EMBL/GenBank/DDBJ whole genome shotgun (WGS) entry which is preliminary data.</text>
</comment>
<protein>
    <submittedName>
        <fullName evidence="1">Uncharacterized protein</fullName>
    </submittedName>
</protein>
<dbReference type="Gene3D" id="3.40.50.720">
    <property type="entry name" value="NAD(P)-binding Rossmann-like Domain"/>
    <property type="match status" value="1"/>
</dbReference>
<sequence>MSVDILILGAGWTSTFLVPLCQKSNISFACTTRSGSSPNTLKFEFQPTSDDPEPYALLPDATTVLITFPILVSGAAERLVRLYKSTRRNTTVQPAFILFGTTGIWDKSPPGLKEGQCAFYDRNSPFTLTGRSTSEVELLALADPTTVINLAGLWGDKRIPRNWRARVGPTKEALKAKGGLHLIHGHDIARAVLSIHADFEKAAGQRWILTDGRVYDWWELASAWDAESGRWVRELMREEGIHVLPRDSAKLGRVLDSRDFWEVFGITPERARIEDME</sequence>
<gene>
    <name evidence="1" type="ORF">MYCIT1_LOCUS31245</name>
</gene>
<name>A0AAD2HTU1_9AGAR</name>
<evidence type="ECO:0000313" key="2">
    <source>
        <dbReference type="Proteomes" id="UP001295794"/>
    </source>
</evidence>
<dbReference type="InterPro" id="IPR036291">
    <property type="entry name" value="NAD(P)-bd_dom_sf"/>
</dbReference>
<dbReference type="Proteomes" id="UP001295794">
    <property type="component" value="Unassembled WGS sequence"/>
</dbReference>
<dbReference type="SUPFAM" id="SSF51735">
    <property type="entry name" value="NAD(P)-binding Rossmann-fold domains"/>
    <property type="match status" value="1"/>
</dbReference>
<dbReference type="AlphaFoldDB" id="A0AAD2HTU1"/>
<reference evidence="1" key="1">
    <citation type="submission" date="2023-11" db="EMBL/GenBank/DDBJ databases">
        <authorList>
            <person name="De Vega J J."/>
            <person name="De Vega J J."/>
        </authorList>
    </citation>
    <scope>NUCLEOTIDE SEQUENCE</scope>
</reference>
<proteinExistence type="predicted"/>
<dbReference type="EMBL" id="CAVNYO010000440">
    <property type="protein sequence ID" value="CAK5280668.1"/>
    <property type="molecule type" value="Genomic_DNA"/>
</dbReference>
<accession>A0AAD2HTU1</accession>
<dbReference type="PANTHER" id="PTHR40129:SF2">
    <property type="entry name" value="KETOPANTOATE REDUCTASE N-TERMINAL DOMAIN-CONTAINING PROTEIN"/>
    <property type="match status" value="1"/>
</dbReference>
<evidence type="ECO:0000313" key="1">
    <source>
        <dbReference type="EMBL" id="CAK5280668.1"/>
    </source>
</evidence>